<reference evidence="8" key="1">
    <citation type="journal article" date="2014" name="Int. J. Syst. Evol. Microbiol.">
        <title>Complete genome sequence of Corynebacterium casei LMG S-19264T (=DSM 44701T), isolated from a smear-ripened cheese.</title>
        <authorList>
            <consortium name="US DOE Joint Genome Institute (JGI-PGF)"/>
            <person name="Walter F."/>
            <person name="Albersmeier A."/>
            <person name="Kalinowski J."/>
            <person name="Ruckert C."/>
        </authorList>
    </citation>
    <scope>NUCLEOTIDE SEQUENCE</scope>
    <source>
        <strain evidence="8">KCTC 12870</strain>
    </source>
</reference>
<dbReference type="RefSeq" id="WP_189511755.1">
    <property type="nucleotide sequence ID" value="NZ_BMXG01000003.1"/>
</dbReference>
<evidence type="ECO:0000256" key="3">
    <source>
        <dbReference type="ARBA" id="ARBA00023082"/>
    </source>
</evidence>
<dbReference type="EMBL" id="BMXG01000003">
    <property type="protein sequence ID" value="GHB93478.1"/>
    <property type="molecule type" value="Genomic_DNA"/>
</dbReference>
<dbReference type="SUPFAM" id="SSF88946">
    <property type="entry name" value="Sigma2 domain of RNA polymerase sigma factors"/>
    <property type="match status" value="1"/>
</dbReference>
<organism evidence="8 9">
    <name type="scientific">Cerasicoccus arenae</name>
    <dbReference type="NCBI Taxonomy" id="424488"/>
    <lineage>
        <taxon>Bacteria</taxon>
        <taxon>Pseudomonadati</taxon>
        <taxon>Verrucomicrobiota</taxon>
        <taxon>Opitutia</taxon>
        <taxon>Puniceicoccales</taxon>
        <taxon>Cerasicoccaceae</taxon>
        <taxon>Cerasicoccus</taxon>
    </lineage>
</organism>
<dbReference type="GO" id="GO:0003677">
    <property type="term" value="F:DNA binding"/>
    <property type="evidence" value="ECO:0007669"/>
    <property type="project" value="UniProtKB-KW"/>
</dbReference>
<feature type="domain" description="RNA polymerase sigma factor 70 region 4 type 2" evidence="7">
    <location>
        <begin position="116"/>
        <end position="167"/>
    </location>
</feature>
<dbReference type="Pfam" id="PF08281">
    <property type="entry name" value="Sigma70_r4_2"/>
    <property type="match status" value="1"/>
</dbReference>
<evidence type="ECO:0000256" key="2">
    <source>
        <dbReference type="ARBA" id="ARBA00023015"/>
    </source>
</evidence>
<dbReference type="InterPro" id="IPR007627">
    <property type="entry name" value="RNA_pol_sigma70_r2"/>
</dbReference>
<dbReference type="PANTHER" id="PTHR43133">
    <property type="entry name" value="RNA POLYMERASE ECF-TYPE SIGMA FACTO"/>
    <property type="match status" value="1"/>
</dbReference>
<protein>
    <submittedName>
        <fullName evidence="8">DNA-directed RNA polymerase sigma-70 factor</fullName>
    </submittedName>
</protein>
<sequence length="178" mass="20402">MKRDLASEPEPRLNLGDLFDQLEAPLLRFAYKLVMNAENAQDLVQEAFIRLVPHQTEVKKPRAWLYTTVHNLAMNQLRGQSKVVSLQSTVGGEDTTTPDSQLLPIDVLEQRERMGQIRVCLKRLPERERVLIQLKYHQNCSYREIAQQMGITVSNVGYSLHHALKSLEIELRQEGIAS</sequence>
<dbReference type="PANTHER" id="PTHR43133:SF8">
    <property type="entry name" value="RNA POLYMERASE SIGMA FACTOR HI_1459-RELATED"/>
    <property type="match status" value="1"/>
</dbReference>
<evidence type="ECO:0000256" key="5">
    <source>
        <dbReference type="ARBA" id="ARBA00023163"/>
    </source>
</evidence>
<dbReference type="AlphaFoldDB" id="A0A8J3DFQ4"/>
<dbReference type="Pfam" id="PF04542">
    <property type="entry name" value="Sigma70_r2"/>
    <property type="match status" value="1"/>
</dbReference>
<dbReference type="GO" id="GO:0000428">
    <property type="term" value="C:DNA-directed RNA polymerase complex"/>
    <property type="evidence" value="ECO:0007669"/>
    <property type="project" value="UniProtKB-KW"/>
</dbReference>
<dbReference type="SUPFAM" id="SSF88659">
    <property type="entry name" value="Sigma3 and sigma4 domains of RNA polymerase sigma factors"/>
    <property type="match status" value="1"/>
</dbReference>
<name>A0A8J3DFQ4_9BACT</name>
<keyword evidence="3" id="KW-0731">Sigma factor</keyword>
<evidence type="ECO:0000256" key="4">
    <source>
        <dbReference type="ARBA" id="ARBA00023125"/>
    </source>
</evidence>
<keyword evidence="9" id="KW-1185">Reference proteome</keyword>
<dbReference type="NCBIfam" id="TIGR02937">
    <property type="entry name" value="sigma70-ECF"/>
    <property type="match status" value="1"/>
</dbReference>
<dbReference type="InterPro" id="IPR036388">
    <property type="entry name" value="WH-like_DNA-bd_sf"/>
</dbReference>
<evidence type="ECO:0000313" key="9">
    <source>
        <dbReference type="Proteomes" id="UP000642829"/>
    </source>
</evidence>
<keyword evidence="2" id="KW-0805">Transcription regulation</keyword>
<dbReference type="InterPro" id="IPR039425">
    <property type="entry name" value="RNA_pol_sigma-70-like"/>
</dbReference>
<feature type="domain" description="RNA polymerase sigma-70 region 2" evidence="6">
    <location>
        <begin position="18"/>
        <end position="82"/>
    </location>
</feature>
<evidence type="ECO:0000313" key="8">
    <source>
        <dbReference type="EMBL" id="GHB93478.1"/>
    </source>
</evidence>
<evidence type="ECO:0000259" key="6">
    <source>
        <dbReference type="Pfam" id="PF04542"/>
    </source>
</evidence>
<dbReference type="GO" id="GO:0016987">
    <property type="term" value="F:sigma factor activity"/>
    <property type="evidence" value="ECO:0007669"/>
    <property type="project" value="UniProtKB-KW"/>
</dbReference>
<accession>A0A8J3DFQ4</accession>
<dbReference type="Gene3D" id="1.10.1740.10">
    <property type="match status" value="1"/>
</dbReference>
<dbReference type="InterPro" id="IPR013249">
    <property type="entry name" value="RNA_pol_sigma70_r4_t2"/>
</dbReference>
<evidence type="ECO:0000259" key="7">
    <source>
        <dbReference type="Pfam" id="PF08281"/>
    </source>
</evidence>
<keyword evidence="8" id="KW-0240">DNA-directed RNA polymerase</keyword>
<dbReference type="InterPro" id="IPR013324">
    <property type="entry name" value="RNA_pol_sigma_r3/r4-like"/>
</dbReference>
<dbReference type="InterPro" id="IPR014284">
    <property type="entry name" value="RNA_pol_sigma-70_dom"/>
</dbReference>
<proteinExistence type="inferred from homology"/>
<dbReference type="Gene3D" id="1.10.10.10">
    <property type="entry name" value="Winged helix-like DNA-binding domain superfamily/Winged helix DNA-binding domain"/>
    <property type="match status" value="1"/>
</dbReference>
<keyword evidence="4" id="KW-0238">DNA-binding</keyword>
<comment type="similarity">
    <text evidence="1">Belongs to the sigma-70 factor family. ECF subfamily.</text>
</comment>
<dbReference type="InterPro" id="IPR013325">
    <property type="entry name" value="RNA_pol_sigma_r2"/>
</dbReference>
<gene>
    <name evidence="8" type="ORF">GCM10007047_06180</name>
</gene>
<dbReference type="Proteomes" id="UP000642829">
    <property type="component" value="Unassembled WGS sequence"/>
</dbReference>
<comment type="caution">
    <text evidence="8">The sequence shown here is derived from an EMBL/GenBank/DDBJ whole genome shotgun (WGS) entry which is preliminary data.</text>
</comment>
<dbReference type="GO" id="GO:0006352">
    <property type="term" value="P:DNA-templated transcription initiation"/>
    <property type="evidence" value="ECO:0007669"/>
    <property type="project" value="InterPro"/>
</dbReference>
<keyword evidence="5" id="KW-0804">Transcription</keyword>
<dbReference type="CDD" id="cd06171">
    <property type="entry name" value="Sigma70_r4"/>
    <property type="match status" value="1"/>
</dbReference>
<reference evidence="8" key="2">
    <citation type="submission" date="2020-09" db="EMBL/GenBank/DDBJ databases">
        <authorList>
            <person name="Sun Q."/>
            <person name="Kim S."/>
        </authorList>
    </citation>
    <scope>NUCLEOTIDE SEQUENCE</scope>
    <source>
        <strain evidence="8">KCTC 12870</strain>
    </source>
</reference>
<evidence type="ECO:0000256" key="1">
    <source>
        <dbReference type="ARBA" id="ARBA00010641"/>
    </source>
</evidence>